<evidence type="ECO:0000313" key="2">
    <source>
        <dbReference type="WBParaSite" id="jg9637"/>
    </source>
</evidence>
<sequence length="135" mass="15774">MQICEFYRNKGTGNFQCFQGNWIWTQKFTDQGLDIEWTDLFGQHDNVTFAIKTPSPRDYCFFYLISQSFGLVKRPGCSSDSEVSLWTQPNGDISFLLYSNESRYVHCRLKIINLRIAQLVHHLIVFKPIQLLGLE</sequence>
<evidence type="ECO:0000313" key="1">
    <source>
        <dbReference type="Proteomes" id="UP000887574"/>
    </source>
</evidence>
<dbReference type="Proteomes" id="UP000887574">
    <property type="component" value="Unplaced"/>
</dbReference>
<protein>
    <submittedName>
        <fullName evidence="2">Uncharacterized protein</fullName>
    </submittedName>
</protein>
<dbReference type="WBParaSite" id="jg9637">
    <property type="protein sequence ID" value="jg9637"/>
    <property type="gene ID" value="jg9637"/>
</dbReference>
<organism evidence="1 2">
    <name type="scientific">Ditylenchus dipsaci</name>
    <dbReference type="NCBI Taxonomy" id="166011"/>
    <lineage>
        <taxon>Eukaryota</taxon>
        <taxon>Metazoa</taxon>
        <taxon>Ecdysozoa</taxon>
        <taxon>Nematoda</taxon>
        <taxon>Chromadorea</taxon>
        <taxon>Rhabditida</taxon>
        <taxon>Tylenchina</taxon>
        <taxon>Tylenchomorpha</taxon>
        <taxon>Sphaerularioidea</taxon>
        <taxon>Anguinidae</taxon>
        <taxon>Anguininae</taxon>
        <taxon>Ditylenchus</taxon>
    </lineage>
</organism>
<reference evidence="2" key="1">
    <citation type="submission" date="2022-11" db="UniProtKB">
        <authorList>
            <consortium name="WormBaseParasite"/>
        </authorList>
    </citation>
    <scope>IDENTIFICATION</scope>
</reference>
<accession>A0A915ETG6</accession>
<dbReference type="AlphaFoldDB" id="A0A915ETG6"/>
<name>A0A915ETG6_9BILA</name>
<proteinExistence type="predicted"/>
<keyword evidence="1" id="KW-1185">Reference proteome</keyword>